<protein>
    <submittedName>
        <fullName evidence="2">GNAT family N-acetyltransferase</fullName>
    </submittedName>
</protein>
<dbReference type="Proteomes" id="UP001158045">
    <property type="component" value="Unassembled WGS sequence"/>
</dbReference>
<dbReference type="InterPro" id="IPR051531">
    <property type="entry name" value="N-acetyltransferase"/>
</dbReference>
<sequence>MNDLGTVRLETERLILRKGTSVDTKELFENCSSDDKITRYVVWNTHKTLDQTIEFLNKWQDSYDEEHSYKWLVTLKESREIIGTITVVSRSLIHKTCEIGYAYGSKYWNKGYATEALKEVIRFLCKDVGFETVYAYYLKDNEASGRIMIKAGMKYEGTARSRMIDKISGERLDLVQYSILKEEVISA</sequence>
<feature type="domain" description="N-acetyltransferase" evidence="1">
    <location>
        <begin position="14"/>
        <end position="182"/>
    </location>
</feature>
<name>A0ABT6N956_9FIRM</name>
<dbReference type="PANTHER" id="PTHR43792:SF9">
    <property type="entry name" value="RIBOSOMAL-PROTEIN-ALANINE ACETYLTRANSFERASE"/>
    <property type="match status" value="1"/>
</dbReference>
<evidence type="ECO:0000313" key="3">
    <source>
        <dbReference type="Proteomes" id="UP001158045"/>
    </source>
</evidence>
<proteinExistence type="predicted"/>
<comment type="caution">
    <text evidence="2">The sequence shown here is derived from an EMBL/GenBank/DDBJ whole genome shotgun (WGS) entry which is preliminary data.</text>
</comment>
<dbReference type="InterPro" id="IPR016181">
    <property type="entry name" value="Acyl_CoA_acyltransferase"/>
</dbReference>
<dbReference type="PROSITE" id="PS51186">
    <property type="entry name" value="GNAT"/>
    <property type="match status" value="1"/>
</dbReference>
<accession>A0ABT6N956</accession>
<dbReference type="Pfam" id="PF13302">
    <property type="entry name" value="Acetyltransf_3"/>
    <property type="match status" value="1"/>
</dbReference>
<keyword evidence="3" id="KW-1185">Reference proteome</keyword>
<dbReference type="EMBL" id="JARYZI010000001">
    <property type="protein sequence ID" value="MDH8676943.1"/>
    <property type="molecule type" value="Genomic_DNA"/>
</dbReference>
<dbReference type="Gene3D" id="3.40.630.30">
    <property type="match status" value="1"/>
</dbReference>
<dbReference type="PANTHER" id="PTHR43792">
    <property type="entry name" value="GNAT FAMILY, PUTATIVE (AFU_ORTHOLOGUE AFUA_3G00765)-RELATED-RELATED"/>
    <property type="match status" value="1"/>
</dbReference>
<dbReference type="RefSeq" id="WP_281092743.1">
    <property type="nucleotide sequence ID" value="NZ_JARYZI010000001.1"/>
</dbReference>
<reference evidence="2 3" key="1">
    <citation type="submission" date="2023-04" db="EMBL/GenBank/DDBJ databases">
        <title>Fusibacter bizertensis strain WBS, isolated from littoral bottom sediments of the Arctic seas - biochemical and genomic analysis.</title>
        <authorList>
            <person name="Brioukhanov A.L."/>
        </authorList>
    </citation>
    <scope>NUCLEOTIDE SEQUENCE [LARGE SCALE GENOMIC DNA]</scope>
    <source>
        <strain evidence="2 3">WBS</strain>
    </source>
</reference>
<dbReference type="SUPFAM" id="SSF55729">
    <property type="entry name" value="Acyl-CoA N-acyltransferases (Nat)"/>
    <property type="match status" value="1"/>
</dbReference>
<evidence type="ECO:0000313" key="2">
    <source>
        <dbReference type="EMBL" id="MDH8676943.1"/>
    </source>
</evidence>
<organism evidence="2 3">
    <name type="scientific">Fusibacter bizertensis</name>
    <dbReference type="NCBI Taxonomy" id="1488331"/>
    <lineage>
        <taxon>Bacteria</taxon>
        <taxon>Bacillati</taxon>
        <taxon>Bacillota</taxon>
        <taxon>Clostridia</taxon>
        <taxon>Eubacteriales</taxon>
        <taxon>Eubacteriales Family XII. Incertae Sedis</taxon>
        <taxon>Fusibacter</taxon>
    </lineage>
</organism>
<gene>
    <name evidence="2" type="ORF">QE109_02225</name>
</gene>
<evidence type="ECO:0000259" key="1">
    <source>
        <dbReference type="PROSITE" id="PS51186"/>
    </source>
</evidence>
<dbReference type="InterPro" id="IPR000182">
    <property type="entry name" value="GNAT_dom"/>
</dbReference>